<feature type="transmembrane region" description="Helical" evidence="1">
    <location>
        <begin position="12"/>
        <end position="33"/>
    </location>
</feature>
<keyword evidence="1" id="KW-0812">Transmembrane</keyword>
<evidence type="ECO:0000313" key="2">
    <source>
        <dbReference type="EMBL" id="OHA54629.1"/>
    </source>
</evidence>
<dbReference type="AlphaFoldDB" id="A0A1G2Q3M1"/>
<sequence length="74" mass="8469">MKLSSKKGESLFFLSLWSFIIVTIALLVIAGLVDTHQLQRNEFIDNIAYYWFYIALACCLGAVVGLINYQKKHK</sequence>
<evidence type="ECO:0000313" key="3">
    <source>
        <dbReference type="Proteomes" id="UP000178936"/>
    </source>
</evidence>
<organism evidence="2 3">
    <name type="scientific">Candidatus Veblenbacteria bacterium RIFOXYA2_FULL_43_9</name>
    <dbReference type="NCBI Taxonomy" id="1802425"/>
    <lineage>
        <taxon>Bacteria</taxon>
        <taxon>Candidatus Vebleniibacteriota</taxon>
    </lineage>
</organism>
<accession>A0A1G2Q3M1</accession>
<evidence type="ECO:0008006" key="4">
    <source>
        <dbReference type="Google" id="ProtNLM"/>
    </source>
</evidence>
<feature type="transmembrane region" description="Helical" evidence="1">
    <location>
        <begin position="48"/>
        <end position="69"/>
    </location>
</feature>
<keyword evidence="1" id="KW-1133">Transmembrane helix</keyword>
<gene>
    <name evidence="2" type="ORF">A2226_01285</name>
</gene>
<protein>
    <recommendedName>
        <fullName evidence="4">DUF3955 domain-containing protein</fullName>
    </recommendedName>
</protein>
<keyword evidence="1" id="KW-0472">Membrane</keyword>
<name>A0A1G2Q3M1_9BACT</name>
<comment type="caution">
    <text evidence="2">The sequence shown here is derived from an EMBL/GenBank/DDBJ whole genome shotgun (WGS) entry which is preliminary data.</text>
</comment>
<dbReference type="Proteomes" id="UP000178936">
    <property type="component" value="Unassembled WGS sequence"/>
</dbReference>
<proteinExistence type="predicted"/>
<dbReference type="EMBL" id="MHTB01000043">
    <property type="protein sequence ID" value="OHA54629.1"/>
    <property type="molecule type" value="Genomic_DNA"/>
</dbReference>
<evidence type="ECO:0000256" key="1">
    <source>
        <dbReference type="SAM" id="Phobius"/>
    </source>
</evidence>
<reference evidence="2 3" key="1">
    <citation type="journal article" date="2016" name="Nat. Commun.">
        <title>Thousands of microbial genomes shed light on interconnected biogeochemical processes in an aquifer system.</title>
        <authorList>
            <person name="Anantharaman K."/>
            <person name="Brown C.T."/>
            <person name="Hug L.A."/>
            <person name="Sharon I."/>
            <person name="Castelle C.J."/>
            <person name="Probst A.J."/>
            <person name="Thomas B.C."/>
            <person name="Singh A."/>
            <person name="Wilkins M.J."/>
            <person name="Karaoz U."/>
            <person name="Brodie E.L."/>
            <person name="Williams K.H."/>
            <person name="Hubbard S.S."/>
            <person name="Banfield J.F."/>
        </authorList>
    </citation>
    <scope>NUCLEOTIDE SEQUENCE [LARGE SCALE GENOMIC DNA]</scope>
</reference>